<proteinExistence type="predicted"/>
<reference evidence="1" key="1">
    <citation type="submission" date="2020-09" db="EMBL/GenBank/DDBJ databases">
        <title>Genome-Enabled Discovery of Anthraquinone Biosynthesis in Senna tora.</title>
        <authorList>
            <person name="Kang S.-H."/>
            <person name="Pandey R.P."/>
            <person name="Lee C.-M."/>
            <person name="Sim J.-S."/>
            <person name="Jeong J.-T."/>
            <person name="Choi B.-S."/>
            <person name="Jung M."/>
            <person name="Ginzburg D."/>
            <person name="Zhao K."/>
            <person name="Won S.Y."/>
            <person name="Oh T.-J."/>
            <person name="Yu Y."/>
            <person name="Kim N.-H."/>
            <person name="Lee O.R."/>
            <person name="Lee T.-H."/>
            <person name="Bashyal P."/>
            <person name="Kim T.-S."/>
            <person name="Lee W.-H."/>
            <person name="Kawkins C."/>
            <person name="Kim C.-K."/>
            <person name="Kim J.S."/>
            <person name="Ahn B.O."/>
            <person name="Rhee S.Y."/>
            <person name="Sohng J.K."/>
        </authorList>
    </citation>
    <scope>NUCLEOTIDE SEQUENCE</scope>
    <source>
        <tissue evidence="1">Leaf</tissue>
    </source>
</reference>
<comment type="caution">
    <text evidence="1">The sequence shown here is derived from an EMBL/GenBank/DDBJ whole genome shotgun (WGS) entry which is preliminary data.</text>
</comment>
<evidence type="ECO:0000313" key="2">
    <source>
        <dbReference type="Proteomes" id="UP000634136"/>
    </source>
</evidence>
<dbReference type="EMBL" id="JAAIUW010000008">
    <property type="protein sequence ID" value="KAF7818038.1"/>
    <property type="molecule type" value="Genomic_DNA"/>
</dbReference>
<name>A0A834T9M9_9FABA</name>
<accession>A0A834T9M9</accession>
<keyword evidence="2" id="KW-1185">Reference proteome</keyword>
<dbReference type="Proteomes" id="UP000634136">
    <property type="component" value="Unassembled WGS sequence"/>
</dbReference>
<gene>
    <name evidence="1" type="ORF">G2W53_023493</name>
</gene>
<dbReference type="AlphaFoldDB" id="A0A834T9M9"/>
<evidence type="ECO:0000313" key="1">
    <source>
        <dbReference type="EMBL" id="KAF7818038.1"/>
    </source>
</evidence>
<organism evidence="1 2">
    <name type="scientific">Senna tora</name>
    <dbReference type="NCBI Taxonomy" id="362788"/>
    <lineage>
        <taxon>Eukaryota</taxon>
        <taxon>Viridiplantae</taxon>
        <taxon>Streptophyta</taxon>
        <taxon>Embryophyta</taxon>
        <taxon>Tracheophyta</taxon>
        <taxon>Spermatophyta</taxon>
        <taxon>Magnoliopsida</taxon>
        <taxon>eudicotyledons</taxon>
        <taxon>Gunneridae</taxon>
        <taxon>Pentapetalae</taxon>
        <taxon>rosids</taxon>
        <taxon>fabids</taxon>
        <taxon>Fabales</taxon>
        <taxon>Fabaceae</taxon>
        <taxon>Caesalpinioideae</taxon>
        <taxon>Cassia clade</taxon>
        <taxon>Senna</taxon>
    </lineage>
</organism>
<sequence length="27" mass="2887">MVLAIEGEGKSALGAQKVKTISICRRQ</sequence>
<protein>
    <submittedName>
        <fullName evidence="1">Uncharacterized protein</fullName>
    </submittedName>
</protein>